<evidence type="ECO:0000313" key="2">
    <source>
        <dbReference type="EMBL" id="BBD07777.1"/>
    </source>
</evidence>
<evidence type="ECO:0000256" key="1">
    <source>
        <dbReference type="SAM" id="Phobius"/>
    </source>
</evidence>
<dbReference type="InterPro" id="IPR007563">
    <property type="entry name" value="DUF554"/>
</dbReference>
<feature type="transmembrane region" description="Helical" evidence="1">
    <location>
        <begin position="35"/>
        <end position="53"/>
    </location>
</feature>
<name>A0A2Z6AWZ2_9BACT</name>
<dbReference type="Proteomes" id="UP000269883">
    <property type="component" value="Chromosome"/>
</dbReference>
<keyword evidence="1" id="KW-1133">Transmembrane helix</keyword>
<dbReference type="RefSeq" id="WP_126377320.1">
    <property type="nucleotide sequence ID" value="NZ_AP017378.1"/>
</dbReference>
<organism evidence="2 3">
    <name type="scientific">Desulfovibrio ferrophilus</name>
    <dbReference type="NCBI Taxonomy" id="241368"/>
    <lineage>
        <taxon>Bacteria</taxon>
        <taxon>Pseudomonadati</taxon>
        <taxon>Thermodesulfobacteriota</taxon>
        <taxon>Desulfovibrionia</taxon>
        <taxon>Desulfovibrionales</taxon>
        <taxon>Desulfovibrionaceae</taxon>
        <taxon>Desulfovibrio</taxon>
    </lineage>
</organism>
<evidence type="ECO:0000313" key="3">
    <source>
        <dbReference type="Proteomes" id="UP000269883"/>
    </source>
</evidence>
<dbReference type="AlphaFoldDB" id="A0A2Z6AWZ2"/>
<dbReference type="OrthoDB" id="9797976at2"/>
<dbReference type="PANTHER" id="PTHR36111:SF2">
    <property type="entry name" value="INNER MEMBRANE PROTEIN"/>
    <property type="match status" value="1"/>
</dbReference>
<proteinExistence type="predicted"/>
<gene>
    <name evidence="2" type="ORF">DFE_1051</name>
</gene>
<protein>
    <recommendedName>
        <fullName evidence="4">DUF554 domain-containing protein</fullName>
    </recommendedName>
</protein>
<accession>A0A2Z6AWZ2</accession>
<dbReference type="Pfam" id="PF04474">
    <property type="entry name" value="DUF554"/>
    <property type="match status" value="1"/>
</dbReference>
<sequence>MVFPLGSVVNVAAIVVGGLIGLVAGGRLPERVRSIVFTGLGLCVLVIGMQMALITKNPLIMVFSVVLGCITGELLRLEDRLTSVGDWLKARSGSSDARFTDGFVTASVLFCIGSMAILGSFDEGLRGDHTILFTKSILDGFASVAFAAALGVGVIFSCIPVFLYQAGLTELATVLQPWLTESMMTELTATGGVLILGIGLSLLEVRRIPLTNLLPALAFAPLLAWLVG</sequence>
<dbReference type="PANTHER" id="PTHR36111">
    <property type="entry name" value="INNER MEMBRANE PROTEIN-RELATED"/>
    <property type="match status" value="1"/>
</dbReference>
<keyword evidence="3" id="KW-1185">Reference proteome</keyword>
<keyword evidence="1" id="KW-0812">Transmembrane</keyword>
<reference evidence="2 3" key="1">
    <citation type="journal article" date="2018" name="Sci. Adv.">
        <title>Multi-heme cytochromes provide a pathway for survival in energy-limited environments.</title>
        <authorList>
            <person name="Deng X."/>
            <person name="Dohmae N."/>
            <person name="Nealson K.H."/>
            <person name="Hashimoto K."/>
            <person name="Okamoto A."/>
        </authorList>
    </citation>
    <scope>NUCLEOTIDE SEQUENCE [LARGE SCALE GENOMIC DNA]</scope>
    <source>
        <strain evidence="2 3">IS5</strain>
    </source>
</reference>
<feature type="transmembrane region" description="Helical" evidence="1">
    <location>
        <begin position="184"/>
        <end position="203"/>
    </location>
</feature>
<feature type="transmembrane region" description="Helical" evidence="1">
    <location>
        <begin position="99"/>
        <end position="121"/>
    </location>
</feature>
<feature type="transmembrane region" description="Helical" evidence="1">
    <location>
        <begin position="6"/>
        <end position="23"/>
    </location>
</feature>
<dbReference type="KEGG" id="dfl:DFE_1051"/>
<feature type="transmembrane region" description="Helical" evidence="1">
    <location>
        <begin position="141"/>
        <end position="163"/>
    </location>
</feature>
<feature type="transmembrane region" description="Helical" evidence="1">
    <location>
        <begin position="209"/>
        <end position="227"/>
    </location>
</feature>
<keyword evidence="1" id="KW-0472">Membrane</keyword>
<dbReference type="EMBL" id="AP017378">
    <property type="protein sequence ID" value="BBD07777.1"/>
    <property type="molecule type" value="Genomic_DNA"/>
</dbReference>
<evidence type="ECO:0008006" key="4">
    <source>
        <dbReference type="Google" id="ProtNLM"/>
    </source>
</evidence>